<proteinExistence type="predicted"/>
<reference evidence="1" key="1">
    <citation type="submission" date="2018-02" db="EMBL/GenBank/DDBJ databases">
        <title>Rhizophora mucronata_Transcriptome.</title>
        <authorList>
            <person name="Meera S.P."/>
            <person name="Sreeshan A."/>
            <person name="Augustine A."/>
        </authorList>
    </citation>
    <scope>NUCLEOTIDE SEQUENCE</scope>
    <source>
        <tissue evidence="1">Leaf</tissue>
    </source>
</reference>
<organism evidence="1">
    <name type="scientific">Rhizophora mucronata</name>
    <name type="common">Asiatic mangrove</name>
    <dbReference type="NCBI Taxonomy" id="61149"/>
    <lineage>
        <taxon>Eukaryota</taxon>
        <taxon>Viridiplantae</taxon>
        <taxon>Streptophyta</taxon>
        <taxon>Embryophyta</taxon>
        <taxon>Tracheophyta</taxon>
        <taxon>Spermatophyta</taxon>
        <taxon>Magnoliopsida</taxon>
        <taxon>eudicotyledons</taxon>
        <taxon>Gunneridae</taxon>
        <taxon>Pentapetalae</taxon>
        <taxon>rosids</taxon>
        <taxon>fabids</taxon>
        <taxon>Malpighiales</taxon>
        <taxon>Rhizophoraceae</taxon>
        <taxon>Rhizophora</taxon>
    </lineage>
</organism>
<evidence type="ECO:0000313" key="1">
    <source>
        <dbReference type="EMBL" id="MBW81430.1"/>
    </source>
</evidence>
<protein>
    <submittedName>
        <fullName evidence="1">Uncharacterized protein</fullName>
    </submittedName>
</protein>
<dbReference type="EMBL" id="GGEC01000947">
    <property type="protein sequence ID" value="MBW81430.1"/>
    <property type="molecule type" value="Transcribed_RNA"/>
</dbReference>
<accession>A0A2P2IJM4</accession>
<dbReference type="AlphaFoldDB" id="A0A2P2IJM4"/>
<name>A0A2P2IJM4_RHIMU</name>
<sequence>MYSKTKKKIINAYVISPYAENQ</sequence>